<name>A0AAW0YIL5_CHEQU</name>
<organism evidence="1 2">
    <name type="scientific">Cherax quadricarinatus</name>
    <name type="common">Australian red claw crayfish</name>
    <dbReference type="NCBI Taxonomy" id="27406"/>
    <lineage>
        <taxon>Eukaryota</taxon>
        <taxon>Metazoa</taxon>
        <taxon>Ecdysozoa</taxon>
        <taxon>Arthropoda</taxon>
        <taxon>Crustacea</taxon>
        <taxon>Multicrustacea</taxon>
        <taxon>Malacostraca</taxon>
        <taxon>Eumalacostraca</taxon>
        <taxon>Eucarida</taxon>
        <taxon>Decapoda</taxon>
        <taxon>Pleocyemata</taxon>
        <taxon>Astacidea</taxon>
        <taxon>Parastacoidea</taxon>
        <taxon>Parastacidae</taxon>
        <taxon>Cherax</taxon>
    </lineage>
</organism>
<evidence type="ECO:0000313" key="1">
    <source>
        <dbReference type="EMBL" id="KAK8751594.1"/>
    </source>
</evidence>
<sequence>SSDDNSGAITSKSDSVFLEDSRKDLTVCHKENILENKIPSLLQGNKSGYPERLENVTPLLKSVCDSECPQTVVVDALHFLEKCEKQSKLPQMRDTNPSKEDSSLHCTFTKDCIPQNINNIGSEIISHSSLEGIFDLPTNIRTNCVYEKKGSLKGKDYGENLFPHPECRGKEENISKSIFPVVNTSNAGRERIKMVAEIPLSQSNLTLDSSIGPLLSSSVGAASSTLSHFPSECQPFPPACCCASYEQPSNPKYQLTSREEQVLGLAVDKYSHPSGQFKQVGHVTAPTLCLFNKEDASLDTSMNLHMTQNVKPNVVANESVFPVSYLDTKQPTWRTRHQDFSPSSPVPCERHPTRSSFPNAVKCSGVCCSASGHTDYIGSQNLHSMSAVPLKKHPQLSRYPYDLPEDPIFERSSEMTQRCHQQISLWPRISDQPRTSRAHTSASVSHSIGCCCERYSNNRTCQNPKDVFREHTHCQPSHQDNNICVGVQDWVDASSNTGARLPHFHHTGTHKLPQVAGNSPSTSTAYLETRLSPKPWNYRCKHS</sequence>
<keyword evidence="2" id="KW-1185">Reference proteome</keyword>
<proteinExistence type="predicted"/>
<accession>A0AAW0YIL5</accession>
<gene>
    <name evidence="1" type="ORF">OTU49_009347</name>
</gene>
<dbReference type="EMBL" id="JARKIK010000005">
    <property type="protein sequence ID" value="KAK8751594.1"/>
    <property type="molecule type" value="Genomic_DNA"/>
</dbReference>
<dbReference type="Proteomes" id="UP001445076">
    <property type="component" value="Unassembled WGS sequence"/>
</dbReference>
<protein>
    <submittedName>
        <fullName evidence="1">Uncharacterized protein</fullName>
    </submittedName>
</protein>
<feature type="non-terminal residue" evidence="1">
    <location>
        <position position="1"/>
    </location>
</feature>
<dbReference type="AlphaFoldDB" id="A0AAW0YIL5"/>
<evidence type="ECO:0000313" key="2">
    <source>
        <dbReference type="Proteomes" id="UP001445076"/>
    </source>
</evidence>
<comment type="caution">
    <text evidence="1">The sequence shown here is derived from an EMBL/GenBank/DDBJ whole genome shotgun (WGS) entry which is preliminary data.</text>
</comment>
<reference evidence="1 2" key="1">
    <citation type="journal article" date="2024" name="BMC Genomics">
        <title>Genome assembly of redclaw crayfish (Cherax quadricarinatus) provides insights into its immune adaptation and hypoxia tolerance.</title>
        <authorList>
            <person name="Liu Z."/>
            <person name="Zheng J."/>
            <person name="Li H."/>
            <person name="Fang K."/>
            <person name="Wang S."/>
            <person name="He J."/>
            <person name="Zhou D."/>
            <person name="Weng S."/>
            <person name="Chi M."/>
            <person name="Gu Z."/>
            <person name="He J."/>
            <person name="Li F."/>
            <person name="Wang M."/>
        </authorList>
    </citation>
    <scope>NUCLEOTIDE SEQUENCE [LARGE SCALE GENOMIC DNA]</scope>
    <source>
        <strain evidence="1">ZL_2023a</strain>
    </source>
</reference>